<protein>
    <submittedName>
        <fullName evidence="1">Uncharacterized protein</fullName>
    </submittedName>
</protein>
<dbReference type="RefSeq" id="WP_133693607.1">
    <property type="nucleotide sequence ID" value="NZ_SOBR01000001.1"/>
</dbReference>
<reference evidence="1 2" key="1">
    <citation type="submission" date="2019-03" db="EMBL/GenBank/DDBJ databases">
        <title>Genomic Encyclopedia of Type Strains, Phase IV (KMG-IV): sequencing the most valuable type-strain genomes for metagenomic binning, comparative biology and taxonomic classification.</title>
        <authorList>
            <person name="Goeker M."/>
        </authorList>
    </citation>
    <scope>NUCLEOTIDE SEQUENCE [LARGE SCALE GENOMIC DNA]</scope>
    <source>
        <strain evidence="1 2">DSM 6770</strain>
    </source>
</reference>
<dbReference type="AlphaFoldDB" id="A0A4R7NV62"/>
<dbReference type="OrthoDB" id="6166889at2"/>
<gene>
    <name evidence="1" type="ORF">C8E00_101262</name>
</gene>
<proteinExistence type="predicted"/>
<dbReference type="EMBL" id="SOBR01000001">
    <property type="protein sequence ID" value="TDU24878.1"/>
    <property type="molecule type" value="Genomic_DNA"/>
</dbReference>
<keyword evidence="2" id="KW-1185">Reference proteome</keyword>
<organism evidence="1 2">
    <name type="scientific">Chromohalobacter marismortui</name>
    <dbReference type="NCBI Taxonomy" id="42055"/>
    <lineage>
        <taxon>Bacteria</taxon>
        <taxon>Pseudomonadati</taxon>
        <taxon>Pseudomonadota</taxon>
        <taxon>Gammaproteobacteria</taxon>
        <taxon>Oceanospirillales</taxon>
        <taxon>Halomonadaceae</taxon>
        <taxon>Chromohalobacter</taxon>
    </lineage>
</organism>
<accession>A0A4R7NV62</accession>
<comment type="caution">
    <text evidence="1">The sequence shown here is derived from an EMBL/GenBank/DDBJ whole genome shotgun (WGS) entry which is preliminary data.</text>
</comment>
<evidence type="ECO:0000313" key="1">
    <source>
        <dbReference type="EMBL" id="TDU24878.1"/>
    </source>
</evidence>
<name>A0A4R7NV62_9GAMM</name>
<evidence type="ECO:0000313" key="2">
    <source>
        <dbReference type="Proteomes" id="UP000295380"/>
    </source>
</evidence>
<dbReference type="Proteomes" id="UP000295380">
    <property type="component" value="Unassembled WGS sequence"/>
</dbReference>
<sequence length="103" mass="10977">MHNLWIPFVAILIVGGLIFGGQAYSEAQRDAHVAATIAERRQSQAPAEMSHVIRVDKGYGICGDYTLANGGSGSFYYNSATKRLALGVNAPLYRDNCAGVADS</sequence>